<dbReference type="PANTHER" id="PTHR11496">
    <property type="entry name" value="ALCOHOL DEHYDROGENASE"/>
    <property type="match status" value="1"/>
</dbReference>
<dbReference type="Gene3D" id="3.40.50.1970">
    <property type="match status" value="1"/>
</dbReference>
<feature type="domain" description="Alcohol dehydrogenase iron-type/glycerol dehydrogenase GldA" evidence="3">
    <location>
        <begin position="10"/>
        <end position="177"/>
    </location>
</feature>
<dbReference type="Proteomes" id="UP001177080">
    <property type="component" value="Unassembled WGS sequence"/>
</dbReference>
<dbReference type="EMBL" id="WHSC02000011">
    <property type="protein sequence ID" value="MDO6124175.1"/>
    <property type="molecule type" value="Genomic_DNA"/>
</dbReference>
<dbReference type="Gene3D" id="1.20.1090.10">
    <property type="entry name" value="Dehydroquinate synthase-like - alpha domain"/>
    <property type="match status" value="1"/>
</dbReference>
<dbReference type="CDD" id="cd08191">
    <property type="entry name" value="Fe-ADH-like"/>
    <property type="match status" value="1"/>
</dbReference>
<evidence type="ECO:0000259" key="3">
    <source>
        <dbReference type="Pfam" id="PF00465"/>
    </source>
</evidence>
<evidence type="ECO:0000256" key="2">
    <source>
        <dbReference type="ARBA" id="ARBA00023002"/>
    </source>
</evidence>
<proteinExistence type="inferred from homology"/>
<comment type="similarity">
    <text evidence="1">Belongs to the iron-containing alcohol dehydrogenase family.</text>
</comment>
<sequence length="399" mass="41821">MNLFGTLRAPRELLFGAGQRHALGSIAARLGRRALVITDTRLAADADFLMLVRQLEEADIAVAVDSSTLPDVPVESAVQSAENAQNFSPDLVIGIGGGSCLDMAKCVALLLTHGGRPQDYYGEHTVPGPVMPLIAIPTTAGTGSEVTPVAVLSDAERSLKVGISSPHLIPTVSICDPELTLSCPPALTAIAGADALTHALEALTAIRRDPVPGIAQQRVFVGKNELSDQFALSAISLLWQALEAACTNGGDRAAREKVMLGATMAGLAFGVAGTAAAHAIQYPVGALTHTAHGLGVACLMPYVMTWNAPVIRDELARIAQAAELSGPDDVIPALASLFARIGIPSTLQDLGLEESRLPWVAEQSIGIARLIQNNPRPLNLDEMRNLVTAAYHGDRSRLN</sequence>
<dbReference type="InterPro" id="IPR039697">
    <property type="entry name" value="Alcohol_dehydrogenase_Fe"/>
</dbReference>
<dbReference type="PANTHER" id="PTHR11496:SF102">
    <property type="entry name" value="ALCOHOL DEHYDROGENASE 4"/>
    <property type="match status" value="1"/>
</dbReference>
<evidence type="ECO:0000313" key="6">
    <source>
        <dbReference type="Proteomes" id="UP001177080"/>
    </source>
</evidence>
<comment type="caution">
    <text evidence="5">The sequence shown here is derived from an EMBL/GenBank/DDBJ whole genome shotgun (WGS) entry which is preliminary data.</text>
</comment>
<gene>
    <name evidence="5" type="ORF">GB928_023535</name>
</gene>
<evidence type="ECO:0000259" key="4">
    <source>
        <dbReference type="Pfam" id="PF25137"/>
    </source>
</evidence>
<keyword evidence="2" id="KW-0560">Oxidoreductase</keyword>
<keyword evidence="6" id="KW-1185">Reference proteome</keyword>
<dbReference type="SUPFAM" id="SSF56796">
    <property type="entry name" value="Dehydroquinate synthase-like"/>
    <property type="match status" value="1"/>
</dbReference>
<accession>A0ABT8XLX1</accession>
<feature type="domain" description="Fe-containing alcohol dehydrogenase-like C-terminal" evidence="4">
    <location>
        <begin position="188"/>
        <end position="391"/>
    </location>
</feature>
<reference evidence="5" key="1">
    <citation type="submission" date="2022-04" db="EMBL/GenBank/DDBJ databases">
        <title>Shinella lacus sp. nov., a novel member of the genus Shinella from water.</title>
        <authorList>
            <person name="Deng Y."/>
        </authorList>
    </citation>
    <scope>NUCLEOTIDE SEQUENCE</scope>
    <source>
        <strain evidence="5">JCM 31239</strain>
    </source>
</reference>
<evidence type="ECO:0000256" key="1">
    <source>
        <dbReference type="ARBA" id="ARBA00007358"/>
    </source>
</evidence>
<dbReference type="Pfam" id="PF00465">
    <property type="entry name" value="Fe-ADH"/>
    <property type="match status" value="1"/>
</dbReference>
<dbReference type="InterPro" id="IPR056798">
    <property type="entry name" value="ADH_Fe_C"/>
</dbReference>
<evidence type="ECO:0000313" key="5">
    <source>
        <dbReference type="EMBL" id="MDO6124175.1"/>
    </source>
</evidence>
<organism evidence="5 6">
    <name type="scientific">Shinella curvata</name>
    <dbReference type="NCBI Taxonomy" id="1817964"/>
    <lineage>
        <taxon>Bacteria</taxon>
        <taxon>Pseudomonadati</taxon>
        <taxon>Pseudomonadota</taxon>
        <taxon>Alphaproteobacteria</taxon>
        <taxon>Hyphomicrobiales</taxon>
        <taxon>Rhizobiaceae</taxon>
        <taxon>Shinella</taxon>
    </lineage>
</organism>
<dbReference type="Pfam" id="PF25137">
    <property type="entry name" value="ADH_Fe_C"/>
    <property type="match status" value="1"/>
</dbReference>
<dbReference type="RefSeq" id="WP_244763769.1">
    <property type="nucleotide sequence ID" value="NZ_JALJCJ010000009.1"/>
</dbReference>
<dbReference type="InterPro" id="IPR001670">
    <property type="entry name" value="ADH_Fe/GldA"/>
</dbReference>
<protein>
    <submittedName>
        <fullName evidence="5">Iron-containing alcohol dehydrogenase</fullName>
    </submittedName>
</protein>
<name>A0ABT8XLX1_9HYPH</name>